<dbReference type="InterPro" id="IPR039425">
    <property type="entry name" value="RNA_pol_sigma-70-like"/>
</dbReference>
<dbReference type="GO" id="GO:0006352">
    <property type="term" value="P:DNA-templated transcription initiation"/>
    <property type="evidence" value="ECO:0007669"/>
    <property type="project" value="InterPro"/>
</dbReference>
<dbReference type="PANTHER" id="PTHR43133:SF8">
    <property type="entry name" value="RNA POLYMERASE SIGMA FACTOR HI_1459-RELATED"/>
    <property type="match status" value="1"/>
</dbReference>
<evidence type="ECO:0000256" key="3">
    <source>
        <dbReference type="ARBA" id="ARBA00023082"/>
    </source>
</evidence>
<evidence type="ECO:0000259" key="6">
    <source>
        <dbReference type="Pfam" id="PF04542"/>
    </source>
</evidence>
<protein>
    <recommendedName>
        <fullName evidence="10">RNA polymerase subunit sigma-70</fullName>
    </recommendedName>
</protein>
<dbReference type="EMBL" id="NOZP01000090">
    <property type="protein sequence ID" value="OYD15620.1"/>
    <property type="molecule type" value="Genomic_DNA"/>
</dbReference>
<feature type="domain" description="RNA polymerase sigma-70 region 2" evidence="6">
    <location>
        <begin position="26"/>
        <end position="92"/>
    </location>
</feature>
<evidence type="ECO:0008006" key="10">
    <source>
        <dbReference type="Google" id="ProtNLM"/>
    </source>
</evidence>
<sequence>MKRTTDEDKELAARSKSGDLAAFEELVRKHEHHLFSYMYWMCRNPDDAEEATQEAFVRAWKGISKFQGKSSFKTWLFRIATNLAINKRTRTKPTVELSDIIAAPKSQQPEESFRRKQKQELVQAALNRLPKDQRTALVLSVYQRMSYKEIAEAIGKSVRAVDSLLFRAKRNIRGFLRLARRKGIL</sequence>
<dbReference type="InterPro" id="IPR013324">
    <property type="entry name" value="RNA_pol_sigma_r3/r4-like"/>
</dbReference>
<dbReference type="InterPro" id="IPR014284">
    <property type="entry name" value="RNA_pol_sigma-70_dom"/>
</dbReference>
<evidence type="ECO:0000313" key="9">
    <source>
        <dbReference type="Proteomes" id="UP000215559"/>
    </source>
</evidence>
<evidence type="ECO:0000256" key="1">
    <source>
        <dbReference type="ARBA" id="ARBA00010641"/>
    </source>
</evidence>
<dbReference type="GO" id="GO:0003677">
    <property type="term" value="F:DNA binding"/>
    <property type="evidence" value="ECO:0007669"/>
    <property type="project" value="UniProtKB-KW"/>
</dbReference>
<dbReference type="SUPFAM" id="SSF88946">
    <property type="entry name" value="Sigma2 domain of RNA polymerase sigma factors"/>
    <property type="match status" value="1"/>
</dbReference>
<dbReference type="Pfam" id="PF08281">
    <property type="entry name" value="Sigma70_r4_2"/>
    <property type="match status" value="1"/>
</dbReference>
<dbReference type="Gene3D" id="1.10.10.10">
    <property type="entry name" value="Winged helix-like DNA-binding domain superfamily/Winged helix DNA-binding domain"/>
    <property type="match status" value="1"/>
</dbReference>
<dbReference type="InterPro" id="IPR036388">
    <property type="entry name" value="WH-like_DNA-bd_sf"/>
</dbReference>
<dbReference type="GO" id="GO:0016987">
    <property type="term" value="F:sigma factor activity"/>
    <property type="evidence" value="ECO:0007669"/>
    <property type="project" value="UniProtKB-KW"/>
</dbReference>
<dbReference type="PANTHER" id="PTHR43133">
    <property type="entry name" value="RNA POLYMERASE ECF-TYPE SIGMA FACTO"/>
    <property type="match status" value="1"/>
</dbReference>
<dbReference type="InterPro" id="IPR013325">
    <property type="entry name" value="RNA_pol_sigma_r2"/>
</dbReference>
<evidence type="ECO:0000256" key="5">
    <source>
        <dbReference type="ARBA" id="ARBA00023163"/>
    </source>
</evidence>
<dbReference type="Pfam" id="PF04542">
    <property type="entry name" value="Sigma70_r2"/>
    <property type="match status" value="1"/>
</dbReference>
<dbReference type="Proteomes" id="UP000215559">
    <property type="component" value="Unassembled WGS sequence"/>
</dbReference>
<dbReference type="CDD" id="cd06171">
    <property type="entry name" value="Sigma70_r4"/>
    <property type="match status" value="1"/>
</dbReference>
<evidence type="ECO:0000256" key="4">
    <source>
        <dbReference type="ARBA" id="ARBA00023125"/>
    </source>
</evidence>
<feature type="domain" description="RNA polymerase sigma factor 70 region 4 type 2" evidence="7">
    <location>
        <begin position="120"/>
        <end position="171"/>
    </location>
</feature>
<dbReference type="AlphaFoldDB" id="A0A235BSZ2"/>
<keyword evidence="3" id="KW-0731">Sigma factor</keyword>
<comment type="similarity">
    <text evidence="1">Belongs to the sigma-70 factor family. ECF subfamily.</text>
</comment>
<dbReference type="Gene3D" id="1.10.1740.10">
    <property type="match status" value="1"/>
</dbReference>
<name>A0A235BSZ2_UNCW3</name>
<evidence type="ECO:0000259" key="7">
    <source>
        <dbReference type="Pfam" id="PF08281"/>
    </source>
</evidence>
<keyword evidence="2" id="KW-0805">Transcription regulation</keyword>
<reference evidence="8 9" key="1">
    <citation type="submission" date="2017-07" db="EMBL/GenBank/DDBJ databases">
        <title>Recovery of genomes from metagenomes via a dereplication, aggregation, and scoring strategy.</title>
        <authorList>
            <person name="Sieber C.M."/>
            <person name="Probst A.J."/>
            <person name="Sharrar A."/>
            <person name="Thomas B.C."/>
            <person name="Hess M."/>
            <person name="Tringe S.G."/>
            <person name="Banfield J.F."/>
        </authorList>
    </citation>
    <scope>NUCLEOTIDE SEQUENCE [LARGE SCALE GENOMIC DNA]</scope>
    <source>
        <strain evidence="8">JGI_Cruoil_03_51_56</strain>
    </source>
</reference>
<dbReference type="InterPro" id="IPR007627">
    <property type="entry name" value="RNA_pol_sigma70_r2"/>
</dbReference>
<evidence type="ECO:0000313" key="8">
    <source>
        <dbReference type="EMBL" id="OYD15620.1"/>
    </source>
</evidence>
<evidence type="ECO:0000256" key="2">
    <source>
        <dbReference type="ARBA" id="ARBA00023015"/>
    </source>
</evidence>
<proteinExistence type="inferred from homology"/>
<dbReference type="InterPro" id="IPR013249">
    <property type="entry name" value="RNA_pol_sigma70_r4_t2"/>
</dbReference>
<dbReference type="NCBIfam" id="TIGR02937">
    <property type="entry name" value="sigma70-ECF"/>
    <property type="match status" value="1"/>
</dbReference>
<comment type="caution">
    <text evidence="8">The sequence shown here is derived from an EMBL/GenBank/DDBJ whole genome shotgun (WGS) entry which is preliminary data.</text>
</comment>
<keyword evidence="4" id="KW-0238">DNA-binding</keyword>
<dbReference type="SUPFAM" id="SSF88659">
    <property type="entry name" value="Sigma3 and sigma4 domains of RNA polymerase sigma factors"/>
    <property type="match status" value="1"/>
</dbReference>
<accession>A0A235BSZ2</accession>
<organism evidence="8 9">
    <name type="scientific">candidate division WOR-3 bacterium JGI_Cruoil_03_51_56</name>
    <dbReference type="NCBI Taxonomy" id="1973747"/>
    <lineage>
        <taxon>Bacteria</taxon>
        <taxon>Bacteria division WOR-3</taxon>
    </lineage>
</organism>
<keyword evidence="5" id="KW-0804">Transcription</keyword>
<gene>
    <name evidence="8" type="ORF">CH330_05145</name>
</gene>